<evidence type="ECO:0000313" key="2">
    <source>
        <dbReference type="EMBL" id="BAM05041.1"/>
    </source>
</evidence>
<organism evidence="2 3">
    <name type="scientific">Phycisphaera mikurensis (strain NBRC 102666 / KCTC 22515 / FYK2301M01)</name>
    <dbReference type="NCBI Taxonomy" id="1142394"/>
    <lineage>
        <taxon>Bacteria</taxon>
        <taxon>Pseudomonadati</taxon>
        <taxon>Planctomycetota</taxon>
        <taxon>Phycisphaerae</taxon>
        <taxon>Phycisphaerales</taxon>
        <taxon>Phycisphaeraceae</taxon>
        <taxon>Phycisphaera</taxon>
    </lineage>
</organism>
<dbReference type="KEGG" id="phm:PSMK_28820"/>
<name>I0IIF3_PHYMF</name>
<reference evidence="2" key="1">
    <citation type="submission" date="2012-02" db="EMBL/GenBank/DDBJ databases">
        <title>Complete genome sequence of Phycisphaera mikurensis NBRC 102666.</title>
        <authorList>
            <person name="Ankai A."/>
            <person name="Hosoyama A."/>
            <person name="Terui Y."/>
            <person name="Sekine M."/>
            <person name="Fukai R."/>
            <person name="Kato Y."/>
            <person name="Nakamura S."/>
            <person name="Yamada-Narita S."/>
            <person name="Kawakoshi A."/>
            <person name="Fukunaga Y."/>
            <person name="Yamazaki S."/>
            <person name="Fujita N."/>
        </authorList>
    </citation>
    <scope>NUCLEOTIDE SEQUENCE [LARGE SCALE GENOMIC DNA]</scope>
    <source>
        <strain evidence="2">NBRC 102666</strain>
    </source>
</reference>
<evidence type="ECO:0008006" key="4">
    <source>
        <dbReference type="Google" id="ProtNLM"/>
    </source>
</evidence>
<protein>
    <recommendedName>
        <fullName evidence="4">DUF3426 domain-containing protein</fullName>
    </recommendedName>
</protein>
<feature type="chain" id="PRO_5003629324" description="DUF3426 domain-containing protein" evidence="1">
    <location>
        <begin position="17"/>
        <end position="148"/>
    </location>
</feature>
<dbReference type="AlphaFoldDB" id="I0IIF3"/>
<evidence type="ECO:0000313" key="3">
    <source>
        <dbReference type="Proteomes" id="UP000007881"/>
    </source>
</evidence>
<dbReference type="HOGENOM" id="CLU_1757129_0_0_0"/>
<dbReference type="Proteomes" id="UP000007881">
    <property type="component" value="Chromosome"/>
</dbReference>
<accession>I0IIF3</accession>
<dbReference type="EMBL" id="AP012338">
    <property type="protein sequence ID" value="BAM05041.1"/>
    <property type="molecule type" value="Genomic_DNA"/>
</dbReference>
<feature type="signal peptide" evidence="1">
    <location>
        <begin position="1"/>
        <end position="16"/>
    </location>
</feature>
<keyword evidence="1" id="KW-0732">Signal</keyword>
<proteinExistence type="predicted"/>
<keyword evidence="3" id="KW-1185">Reference proteome</keyword>
<gene>
    <name evidence="2" type="ordered locus">PSMK_28820</name>
</gene>
<sequence length="148" mass="15367">MAAFAAVWLASATAFAGPASEAASVGFEALPASEFGPPEGAPAFQLEAASVRLETSFYRGEFFGREKLMVSAQLFNEADGARHVSMHVAVFDAAGELIGASSQSSFGDDGIPAGEQTQLASLMITLPPAQLDRVRRVSAVLYASADPI</sequence>
<evidence type="ECO:0000256" key="1">
    <source>
        <dbReference type="SAM" id="SignalP"/>
    </source>
</evidence>